<dbReference type="EC" id="3.1.-.-" evidence="2"/>
<dbReference type="GO" id="GO:0003723">
    <property type="term" value="F:RNA binding"/>
    <property type="evidence" value="ECO:0007669"/>
    <property type="project" value="UniProtKB-UniRule"/>
</dbReference>
<dbReference type="PIRSF" id="PIRSF029950">
    <property type="entry name" value="Cas_CT1134"/>
    <property type="match status" value="1"/>
</dbReference>
<keyword evidence="1 2" id="KW-0051">Antiviral defense</keyword>
<dbReference type="AlphaFoldDB" id="A0A1N7NP89"/>
<comment type="function">
    <text evidence="2">CRISPR (clustered regularly interspaced short palindromic repeat) is an adaptive immune system that provides protection against mobile genetic elements (viruses, transposable elements and conjugative plasmids). CRISPR clusters contain spacers, sequences complementary to antecedent mobile elements, and target invading nucleic acids. CRISPR clusters are transcribed and processed into CRISPR RNA (crRNA).</text>
</comment>
<keyword evidence="2" id="KW-0378">Hydrolase</keyword>
<accession>A0A1N7NP89</accession>
<evidence type="ECO:0000256" key="2">
    <source>
        <dbReference type="PIRNR" id="PIRNR029950"/>
    </source>
</evidence>
<dbReference type="InterPro" id="IPR021124">
    <property type="entry name" value="CRISPR-assoc_prot_Cas5"/>
</dbReference>
<organism evidence="3 4">
    <name type="scientific">Insolitispirillum peregrinum</name>
    <dbReference type="NCBI Taxonomy" id="80876"/>
    <lineage>
        <taxon>Bacteria</taxon>
        <taxon>Pseudomonadati</taxon>
        <taxon>Pseudomonadota</taxon>
        <taxon>Alphaproteobacteria</taxon>
        <taxon>Rhodospirillales</taxon>
        <taxon>Novispirillaceae</taxon>
        <taxon>Insolitispirillum</taxon>
    </lineage>
</organism>
<dbReference type="EMBL" id="FTOA01000005">
    <property type="protein sequence ID" value="SIT00225.1"/>
    <property type="molecule type" value="Genomic_DNA"/>
</dbReference>
<name>A0A1N7NP89_9PROT</name>
<dbReference type="GO" id="GO:0004519">
    <property type="term" value="F:endonuclease activity"/>
    <property type="evidence" value="ECO:0007669"/>
    <property type="project" value="UniProtKB-UniRule"/>
</dbReference>
<keyword evidence="2" id="KW-0255">Endonuclease</keyword>
<dbReference type="Proteomes" id="UP000185678">
    <property type="component" value="Unassembled WGS sequence"/>
</dbReference>
<keyword evidence="4" id="KW-1185">Reference proteome</keyword>
<dbReference type="OrthoDB" id="5621871at2"/>
<dbReference type="Pfam" id="PF09704">
    <property type="entry name" value="Cas_Cas5d"/>
    <property type="match status" value="1"/>
</dbReference>
<dbReference type="GO" id="GO:0016787">
    <property type="term" value="F:hydrolase activity"/>
    <property type="evidence" value="ECO:0007669"/>
    <property type="project" value="UniProtKB-KW"/>
</dbReference>
<comment type="similarity">
    <text evidence="2">Belongs to the CRISPR-associated protein Cas5 family. Subtype I-C/Dvulg subfamily.</text>
</comment>
<sequence>MPYGIKLHVSGPYACFTRPEMKVERVSYDVMTPSAARGILEAIHWKPAIRWVIDRIHVLEPIRFQSIRRNEVGQKVPVNKVKSALKHRSLDGLRLLCDQDRQQRASTVLTNVAYVIEAHFEMTSRAGDGDNEGKHLDIFNRRAERGQCFHQPCLGTREFDARFRLLDPAEAMPPAITEDRELGYMLWDIDHASAERSAMFFRATMTNGVVNIPQPGAAEICR</sequence>
<dbReference type="NCBIfam" id="TIGR01876">
    <property type="entry name" value="cas_Cas5d"/>
    <property type="match status" value="1"/>
</dbReference>
<reference evidence="3 4" key="1">
    <citation type="submission" date="2017-01" db="EMBL/GenBank/DDBJ databases">
        <authorList>
            <person name="Mah S.A."/>
            <person name="Swanson W.J."/>
            <person name="Moy G.W."/>
            <person name="Vacquier V.D."/>
        </authorList>
    </citation>
    <scope>NUCLEOTIDE SEQUENCE [LARGE SCALE GENOMIC DNA]</scope>
    <source>
        <strain evidence="3 4">DSM 11589</strain>
    </source>
</reference>
<dbReference type="InterPro" id="IPR010155">
    <property type="entry name" value="CRISPR-assoc_prot_Cas5d"/>
</dbReference>
<proteinExistence type="inferred from homology"/>
<dbReference type="GO" id="GO:0043571">
    <property type="term" value="P:maintenance of CRISPR repeat elements"/>
    <property type="evidence" value="ECO:0007669"/>
    <property type="project" value="UniProtKB-UniRule"/>
</dbReference>
<dbReference type="InterPro" id="IPR013422">
    <property type="entry name" value="CRISPR-assoc_prot_Cas5_N"/>
</dbReference>
<dbReference type="STRING" id="80876.SAMN05421779_105276"/>
<keyword evidence="2" id="KW-0694">RNA-binding</keyword>
<gene>
    <name evidence="3" type="ORF">SAMN05421779_105276</name>
</gene>
<dbReference type="Gene3D" id="3.30.70.2660">
    <property type="match status" value="1"/>
</dbReference>
<evidence type="ECO:0000313" key="3">
    <source>
        <dbReference type="EMBL" id="SIT00225.1"/>
    </source>
</evidence>
<evidence type="ECO:0000256" key="1">
    <source>
        <dbReference type="ARBA" id="ARBA00023118"/>
    </source>
</evidence>
<dbReference type="CDD" id="cd09752">
    <property type="entry name" value="Cas5_I-C"/>
    <property type="match status" value="1"/>
</dbReference>
<dbReference type="RefSeq" id="WP_076401181.1">
    <property type="nucleotide sequence ID" value="NZ_FTOA01000005.1"/>
</dbReference>
<protein>
    <recommendedName>
        <fullName evidence="2">pre-crRNA processing endonuclease</fullName>
        <ecNumber evidence="2">3.1.-.-</ecNumber>
    </recommendedName>
</protein>
<evidence type="ECO:0000313" key="4">
    <source>
        <dbReference type="Proteomes" id="UP000185678"/>
    </source>
</evidence>
<dbReference type="NCBIfam" id="TIGR02593">
    <property type="entry name" value="CRISPR_cas5"/>
    <property type="match status" value="1"/>
</dbReference>
<keyword evidence="2" id="KW-0540">Nuclease</keyword>
<dbReference type="GO" id="GO:0051607">
    <property type="term" value="P:defense response to virus"/>
    <property type="evidence" value="ECO:0007669"/>
    <property type="project" value="UniProtKB-UniRule"/>
</dbReference>